<dbReference type="InterPro" id="IPR036509">
    <property type="entry name" value="Met_Sox_Rdtase_MsrA_sf"/>
</dbReference>
<protein>
    <recommendedName>
        <fullName evidence="2">peptide-methionine (S)-S-oxide reductase</fullName>
        <ecNumber evidence="2">1.8.4.11</ecNumber>
    </recommendedName>
</protein>
<evidence type="ECO:0000256" key="1">
    <source>
        <dbReference type="ARBA" id="ARBA00005591"/>
    </source>
</evidence>
<comment type="caution">
    <text evidence="7">The sequence shown here is derived from an EMBL/GenBank/DDBJ whole genome shotgun (WGS) entry which is preliminary data.</text>
</comment>
<reference evidence="7" key="1">
    <citation type="submission" date="2022-02" db="EMBL/GenBank/DDBJ databases">
        <title>Halalkalibacter sp. nov. isolated from Lonar Lake, India.</title>
        <authorList>
            <person name="Joshi A."/>
            <person name="Thite S."/>
            <person name="Lodha T."/>
        </authorList>
    </citation>
    <scope>NUCLEOTIDE SEQUENCE</scope>
    <source>
        <strain evidence="7">MEB205</strain>
    </source>
</reference>
<dbReference type="EC" id="1.8.4.11" evidence="2"/>
<dbReference type="Gene3D" id="3.30.1060.10">
    <property type="entry name" value="Peptide methionine sulphoxide reductase MsrA"/>
    <property type="match status" value="1"/>
</dbReference>
<evidence type="ECO:0000256" key="5">
    <source>
        <dbReference type="ARBA" id="ARBA00048782"/>
    </source>
</evidence>
<evidence type="ECO:0000313" key="8">
    <source>
        <dbReference type="Proteomes" id="UP001139150"/>
    </source>
</evidence>
<dbReference type="PANTHER" id="PTHR43774:SF1">
    <property type="entry name" value="PEPTIDE METHIONINE SULFOXIDE REDUCTASE MSRA 2"/>
    <property type="match status" value="1"/>
</dbReference>
<organism evidence="7 8">
    <name type="scientific">Halalkalibacter alkaliphilus</name>
    <dbReference type="NCBI Taxonomy" id="2917993"/>
    <lineage>
        <taxon>Bacteria</taxon>
        <taxon>Bacillati</taxon>
        <taxon>Bacillota</taxon>
        <taxon>Bacilli</taxon>
        <taxon>Bacillales</taxon>
        <taxon>Bacillaceae</taxon>
        <taxon>Halalkalibacter</taxon>
    </lineage>
</organism>
<evidence type="ECO:0000256" key="2">
    <source>
        <dbReference type="ARBA" id="ARBA00012502"/>
    </source>
</evidence>
<evidence type="ECO:0000256" key="3">
    <source>
        <dbReference type="ARBA" id="ARBA00023002"/>
    </source>
</evidence>
<evidence type="ECO:0000259" key="6">
    <source>
        <dbReference type="Pfam" id="PF01625"/>
    </source>
</evidence>
<evidence type="ECO:0000313" key="7">
    <source>
        <dbReference type="EMBL" id="MCL7749431.1"/>
    </source>
</evidence>
<proteinExistence type="inferred from homology"/>
<dbReference type="AlphaFoldDB" id="A0A9X2CWB9"/>
<name>A0A9X2CWB9_9BACI</name>
<evidence type="ECO:0000256" key="4">
    <source>
        <dbReference type="ARBA" id="ARBA00047806"/>
    </source>
</evidence>
<comment type="similarity">
    <text evidence="1">Belongs to the MsrA Met sulfoxide reductase family.</text>
</comment>
<sequence length="138" mass="16475">MDRRIIAQKERTLMERAVFGASEFFSQKAFITDFRGIEYIQVKQLKEKNVDIVEIWFDPWKVSYNELLDLFFDLHNPTIKNGQECKNQSYIFFTNFSQLKIAKQKKNQLIQVFKDEMITEIIPEFEHNDTGKDIKLIS</sequence>
<dbReference type="RefSeq" id="WP_250098291.1">
    <property type="nucleotide sequence ID" value="NZ_JAKRYL010000029.1"/>
</dbReference>
<dbReference type="GO" id="GO:0008113">
    <property type="term" value="F:peptide-methionine (S)-S-oxide reductase activity"/>
    <property type="evidence" value="ECO:0007669"/>
    <property type="project" value="UniProtKB-EC"/>
</dbReference>
<feature type="domain" description="Peptide methionine sulphoxide reductase MsrA" evidence="6">
    <location>
        <begin position="37"/>
        <end position="123"/>
    </location>
</feature>
<accession>A0A9X2CWB9</accession>
<keyword evidence="8" id="KW-1185">Reference proteome</keyword>
<gene>
    <name evidence="7" type="ORF">MF646_20125</name>
</gene>
<keyword evidence="3 7" id="KW-0560">Oxidoreductase</keyword>
<dbReference type="Proteomes" id="UP001139150">
    <property type="component" value="Unassembled WGS sequence"/>
</dbReference>
<dbReference type="InterPro" id="IPR002569">
    <property type="entry name" value="Met_Sox_Rdtase_MsrA_dom"/>
</dbReference>
<dbReference type="SUPFAM" id="SSF55068">
    <property type="entry name" value="Peptide methionine sulfoxide reductase"/>
    <property type="match status" value="1"/>
</dbReference>
<dbReference type="EMBL" id="JAKRYL010000029">
    <property type="protein sequence ID" value="MCL7749431.1"/>
    <property type="molecule type" value="Genomic_DNA"/>
</dbReference>
<dbReference type="PANTHER" id="PTHR43774">
    <property type="entry name" value="PEPTIDE METHIONINE SULFOXIDE REDUCTASE"/>
    <property type="match status" value="1"/>
</dbReference>
<comment type="catalytic activity">
    <reaction evidence="5">
        <text>[thioredoxin]-disulfide + L-methionine + H2O = L-methionine (S)-S-oxide + [thioredoxin]-dithiol</text>
        <dbReference type="Rhea" id="RHEA:19993"/>
        <dbReference type="Rhea" id="RHEA-COMP:10698"/>
        <dbReference type="Rhea" id="RHEA-COMP:10700"/>
        <dbReference type="ChEBI" id="CHEBI:15377"/>
        <dbReference type="ChEBI" id="CHEBI:29950"/>
        <dbReference type="ChEBI" id="CHEBI:50058"/>
        <dbReference type="ChEBI" id="CHEBI:57844"/>
        <dbReference type="ChEBI" id="CHEBI:58772"/>
        <dbReference type="EC" id="1.8.4.11"/>
    </reaction>
</comment>
<comment type="catalytic activity">
    <reaction evidence="4">
        <text>L-methionyl-[protein] + [thioredoxin]-disulfide + H2O = L-methionyl-(S)-S-oxide-[protein] + [thioredoxin]-dithiol</text>
        <dbReference type="Rhea" id="RHEA:14217"/>
        <dbReference type="Rhea" id="RHEA-COMP:10698"/>
        <dbReference type="Rhea" id="RHEA-COMP:10700"/>
        <dbReference type="Rhea" id="RHEA-COMP:12313"/>
        <dbReference type="Rhea" id="RHEA-COMP:12315"/>
        <dbReference type="ChEBI" id="CHEBI:15377"/>
        <dbReference type="ChEBI" id="CHEBI:16044"/>
        <dbReference type="ChEBI" id="CHEBI:29950"/>
        <dbReference type="ChEBI" id="CHEBI:44120"/>
        <dbReference type="ChEBI" id="CHEBI:50058"/>
        <dbReference type="EC" id="1.8.4.11"/>
    </reaction>
</comment>
<dbReference type="Pfam" id="PF01625">
    <property type="entry name" value="PMSR"/>
    <property type="match status" value="1"/>
</dbReference>